<sequence length="112" mass="12525">MRRRQRCPTPSLPQSLVGTGLVLWTTVLLGWWMVSGSRIVPVIQEEAVREVLSCLDIHKSLGPDGIHARVRRELAEELVKLLCIISPQSWLTGEVPGDWKLGNVTPMDKMGQ</sequence>
<proteinExistence type="predicted"/>
<dbReference type="OrthoDB" id="416454at2759"/>
<evidence type="ECO:0000313" key="2">
    <source>
        <dbReference type="EMBL" id="TRZ06700.1"/>
    </source>
</evidence>
<comment type="caution">
    <text evidence="2">The sequence shown here is derived from an EMBL/GenBank/DDBJ whole genome shotgun (WGS) entry which is preliminary data.</text>
</comment>
<protein>
    <submittedName>
        <fullName evidence="2">Uncharacterized protein</fullName>
    </submittedName>
</protein>
<dbReference type="AlphaFoldDB" id="A0A8K1FXM8"/>
<keyword evidence="1" id="KW-1133">Transmembrane helix</keyword>
<keyword evidence="3" id="KW-1185">Reference proteome</keyword>
<feature type="transmembrane region" description="Helical" evidence="1">
    <location>
        <begin position="12"/>
        <end position="34"/>
    </location>
</feature>
<evidence type="ECO:0000256" key="1">
    <source>
        <dbReference type="SAM" id="Phobius"/>
    </source>
</evidence>
<dbReference type="GO" id="GO:0007508">
    <property type="term" value="P:larval heart development"/>
    <property type="evidence" value="ECO:0007669"/>
    <property type="project" value="TreeGrafter"/>
</dbReference>
<keyword evidence="1" id="KW-0812">Transmembrane</keyword>
<gene>
    <name evidence="2" type="ORF">HGM15179_020407</name>
</gene>
<evidence type="ECO:0000313" key="3">
    <source>
        <dbReference type="Proteomes" id="UP000796761"/>
    </source>
</evidence>
<dbReference type="EMBL" id="SWJQ01002263">
    <property type="protein sequence ID" value="TRZ06700.1"/>
    <property type="molecule type" value="Genomic_DNA"/>
</dbReference>
<dbReference type="GO" id="GO:0031012">
    <property type="term" value="C:extracellular matrix"/>
    <property type="evidence" value="ECO:0007669"/>
    <property type="project" value="TreeGrafter"/>
</dbReference>
<dbReference type="GO" id="GO:0061343">
    <property type="term" value="P:cell adhesion involved in heart morphogenesis"/>
    <property type="evidence" value="ECO:0007669"/>
    <property type="project" value="TreeGrafter"/>
</dbReference>
<reference evidence="2" key="1">
    <citation type="submission" date="2019-04" db="EMBL/GenBank/DDBJ databases">
        <title>Genome assembly of Zosterops borbonicus 15179.</title>
        <authorList>
            <person name="Leroy T."/>
            <person name="Anselmetti Y."/>
            <person name="Tilak M.-K."/>
            <person name="Nabholz B."/>
        </authorList>
    </citation>
    <scope>NUCLEOTIDE SEQUENCE</scope>
    <source>
        <strain evidence="2">HGM_15179</strain>
        <tissue evidence="2">Muscle</tissue>
    </source>
</reference>
<keyword evidence="1" id="KW-0472">Membrane</keyword>
<accession>A0A8K1FXM8</accession>
<dbReference type="PANTHER" id="PTHR33395">
    <property type="entry name" value="TRANSCRIPTASE, PUTATIVE-RELATED-RELATED"/>
    <property type="match status" value="1"/>
</dbReference>
<name>A0A8K1FXM8_9PASS</name>
<dbReference type="PANTHER" id="PTHR33395:SF22">
    <property type="entry name" value="REVERSE TRANSCRIPTASE DOMAIN-CONTAINING PROTEIN"/>
    <property type="match status" value="1"/>
</dbReference>
<dbReference type="Proteomes" id="UP000796761">
    <property type="component" value="Unassembled WGS sequence"/>
</dbReference>
<organism evidence="2 3">
    <name type="scientific">Zosterops borbonicus</name>
    <dbReference type="NCBI Taxonomy" id="364589"/>
    <lineage>
        <taxon>Eukaryota</taxon>
        <taxon>Metazoa</taxon>
        <taxon>Chordata</taxon>
        <taxon>Craniata</taxon>
        <taxon>Vertebrata</taxon>
        <taxon>Euteleostomi</taxon>
        <taxon>Archelosauria</taxon>
        <taxon>Archosauria</taxon>
        <taxon>Dinosauria</taxon>
        <taxon>Saurischia</taxon>
        <taxon>Theropoda</taxon>
        <taxon>Coelurosauria</taxon>
        <taxon>Aves</taxon>
        <taxon>Neognathae</taxon>
        <taxon>Neoaves</taxon>
        <taxon>Telluraves</taxon>
        <taxon>Australaves</taxon>
        <taxon>Passeriformes</taxon>
        <taxon>Sylvioidea</taxon>
        <taxon>Zosteropidae</taxon>
        <taxon>Zosterops</taxon>
    </lineage>
</organism>